<organism evidence="1 2">
    <name type="scientific">Deinococcus hopiensis KR-140</name>
    <dbReference type="NCBI Taxonomy" id="695939"/>
    <lineage>
        <taxon>Bacteria</taxon>
        <taxon>Thermotogati</taxon>
        <taxon>Deinococcota</taxon>
        <taxon>Deinococci</taxon>
        <taxon>Deinococcales</taxon>
        <taxon>Deinococcaceae</taxon>
        <taxon>Deinococcus</taxon>
    </lineage>
</organism>
<sequence length="87" mass="9780">MEQCLFGKARIQLGTACVVQGQMVEHTNGWGDRELSERTRISSHFTQFNRREALTRPWAWSVEQAFTGLGTTVPMAQARAGDLVLSR</sequence>
<accession>A0A1W1UAR1</accession>
<name>A0A1W1UAR1_9DEIO</name>
<proteinExistence type="predicted"/>
<dbReference type="Proteomes" id="UP000192582">
    <property type="component" value="Unassembled WGS sequence"/>
</dbReference>
<evidence type="ECO:0000313" key="1">
    <source>
        <dbReference type="EMBL" id="SMB78159.1"/>
    </source>
</evidence>
<dbReference type="AlphaFoldDB" id="A0A1W1UAR1"/>
<gene>
    <name evidence="1" type="ORF">SAMN00790413_06519</name>
</gene>
<protein>
    <submittedName>
        <fullName evidence="1">Uncharacterized protein</fullName>
    </submittedName>
</protein>
<evidence type="ECO:0000313" key="2">
    <source>
        <dbReference type="Proteomes" id="UP000192582"/>
    </source>
</evidence>
<keyword evidence="2" id="KW-1185">Reference proteome</keyword>
<reference evidence="1 2" key="1">
    <citation type="submission" date="2017-04" db="EMBL/GenBank/DDBJ databases">
        <authorList>
            <person name="Afonso C.L."/>
            <person name="Miller P.J."/>
            <person name="Scott M.A."/>
            <person name="Spackman E."/>
            <person name="Goraichik I."/>
            <person name="Dimitrov K.M."/>
            <person name="Suarez D.L."/>
            <person name="Swayne D.E."/>
        </authorList>
    </citation>
    <scope>NUCLEOTIDE SEQUENCE [LARGE SCALE GENOMIC DNA]</scope>
    <source>
        <strain evidence="1 2">KR-140</strain>
    </source>
</reference>
<dbReference type="EMBL" id="FWWU01000002">
    <property type="protein sequence ID" value="SMB78159.1"/>
    <property type="molecule type" value="Genomic_DNA"/>
</dbReference>